<dbReference type="Proteomes" id="UP000320948">
    <property type="component" value="Unassembled WGS sequence"/>
</dbReference>
<evidence type="ECO:0000256" key="6">
    <source>
        <dbReference type="ARBA" id="ARBA00022960"/>
    </source>
</evidence>
<dbReference type="PANTHER" id="PTHR30400">
    <property type="entry name" value="MONOFUNCTIONAL BIOSYNTHETIC PEPTIDOGLYCAN TRANSGLYCOSYLASE"/>
    <property type="match status" value="1"/>
</dbReference>
<comment type="catalytic activity">
    <reaction evidence="11">
        <text>[GlcNAc-(1-&gt;4)-Mur2Ac(oyl-L-Ala-gamma-D-Glu-L-Lys-D-Ala-D-Ala)](n)-di-trans,octa-cis-undecaprenyl diphosphate + beta-D-GlcNAc-(1-&gt;4)-Mur2Ac(oyl-L-Ala-gamma-D-Glu-L-Lys-D-Ala-D-Ala)-di-trans,octa-cis-undecaprenyl diphosphate = [GlcNAc-(1-&gt;4)-Mur2Ac(oyl-L-Ala-gamma-D-Glu-L-Lys-D-Ala-D-Ala)](n+1)-di-trans,octa-cis-undecaprenyl diphosphate + di-trans,octa-cis-undecaprenyl diphosphate + H(+)</text>
        <dbReference type="Rhea" id="RHEA:23708"/>
        <dbReference type="Rhea" id="RHEA-COMP:9602"/>
        <dbReference type="Rhea" id="RHEA-COMP:9603"/>
        <dbReference type="ChEBI" id="CHEBI:15378"/>
        <dbReference type="ChEBI" id="CHEBI:58405"/>
        <dbReference type="ChEBI" id="CHEBI:60033"/>
        <dbReference type="ChEBI" id="CHEBI:78435"/>
        <dbReference type="EC" id="2.4.99.28"/>
    </reaction>
</comment>
<dbReference type="Pfam" id="PF00912">
    <property type="entry name" value="Transgly"/>
    <property type="match status" value="1"/>
</dbReference>
<keyword evidence="5 11" id="KW-0812">Transmembrane</keyword>
<dbReference type="HAMAP" id="MF_00766">
    <property type="entry name" value="PGT_MtgA"/>
    <property type="match status" value="1"/>
</dbReference>
<evidence type="ECO:0000256" key="5">
    <source>
        <dbReference type="ARBA" id="ARBA00022692"/>
    </source>
</evidence>
<dbReference type="AlphaFoldDB" id="A0A6N4R9V9"/>
<dbReference type="GO" id="GO:0009252">
    <property type="term" value="P:peptidoglycan biosynthetic process"/>
    <property type="evidence" value="ECO:0007669"/>
    <property type="project" value="UniProtKB-UniRule"/>
</dbReference>
<evidence type="ECO:0000256" key="2">
    <source>
        <dbReference type="ARBA" id="ARBA00022519"/>
    </source>
</evidence>
<comment type="pathway">
    <text evidence="11">Cell wall biogenesis; peptidoglycan biosynthesis.</text>
</comment>
<keyword evidence="10 11" id="KW-0961">Cell wall biogenesis/degradation</keyword>
<comment type="function">
    <text evidence="11">Peptidoglycan polymerase that catalyzes glycan chain elongation from lipid-linked precursors.</text>
</comment>
<dbReference type="PANTHER" id="PTHR30400:SF0">
    <property type="entry name" value="BIOSYNTHETIC PEPTIDOGLYCAN TRANSGLYCOSYLASE"/>
    <property type="match status" value="1"/>
</dbReference>
<dbReference type="GO" id="GO:0009274">
    <property type="term" value="C:peptidoglycan-based cell wall"/>
    <property type="evidence" value="ECO:0007669"/>
    <property type="project" value="InterPro"/>
</dbReference>
<comment type="similarity">
    <text evidence="11">Belongs to the glycosyltransferase 51 family.</text>
</comment>
<dbReference type="InterPro" id="IPR036950">
    <property type="entry name" value="PBP_transglycosylase"/>
</dbReference>
<dbReference type="GO" id="GO:0071555">
    <property type="term" value="P:cell wall organization"/>
    <property type="evidence" value="ECO:0007669"/>
    <property type="project" value="UniProtKB-KW"/>
</dbReference>
<keyword evidence="7 11" id="KW-0573">Peptidoglycan synthesis</keyword>
<comment type="caution">
    <text evidence="13">The sequence shown here is derived from an EMBL/GenBank/DDBJ whole genome shotgun (WGS) entry which is preliminary data.</text>
</comment>
<keyword evidence="9 11" id="KW-0472">Membrane</keyword>
<dbReference type="InterPro" id="IPR023346">
    <property type="entry name" value="Lysozyme-like_dom_sf"/>
</dbReference>
<evidence type="ECO:0000313" key="14">
    <source>
        <dbReference type="Proteomes" id="UP000320948"/>
    </source>
</evidence>
<comment type="subcellular location">
    <subcellularLocation>
        <location evidence="11">Cell inner membrane</location>
        <topology evidence="11">Single-pass membrane protein</topology>
    </subcellularLocation>
</comment>
<evidence type="ECO:0000256" key="9">
    <source>
        <dbReference type="ARBA" id="ARBA00023136"/>
    </source>
</evidence>
<feature type="domain" description="Glycosyl transferase family 51" evidence="12">
    <location>
        <begin position="67"/>
        <end position="230"/>
    </location>
</feature>
<keyword evidence="3 11" id="KW-0328">Glycosyltransferase</keyword>
<dbReference type="GO" id="GO:0016763">
    <property type="term" value="F:pentosyltransferase activity"/>
    <property type="evidence" value="ECO:0007669"/>
    <property type="project" value="InterPro"/>
</dbReference>
<name>A0A6N4R9V9_BLAVI</name>
<keyword evidence="2 11" id="KW-0997">Cell inner membrane</keyword>
<dbReference type="GO" id="GO:0005886">
    <property type="term" value="C:plasma membrane"/>
    <property type="evidence" value="ECO:0007669"/>
    <property type="project" value="UniProtKB-SubCell"/>
</dbReference>
<evidence type="ECO:0000256" key="10">
    <source>
        <dbReference type="ARBA" id="ARBA00023316"/>
    </source>
</evidence>
<dbReference type="UniPathway" id="UPA00219"/>
<reference evidence="13 14" key="1">
    <citation type="journal article" date="2017" name="Nat. Commun.">
        <title>In situ click chemistry generation of cyclooxygenase-2 inhibitors.</title>
        <authorList>
            <person name="Bhardwaj A."/>
            <person name="Kaur J."/>
            <person name="Wuest M."/>
            <person name="Wuest F."/>
        </authorList>
    </citation>
    <scope>NUCLEOTIDE SEQUENCE [LARGE SCALE GENOMIC DNA]</scope>
    <source>
        <strain evidence="13">S2_018_000_R2_106</strain>
    </source>
</reference>
<protein>
    <recommendedName>
        <fullName evidence="11">Biosynthetic peptidoglycan transglycosylase</fullName>
        <ecNumber evidence="11">2.4.99.28</ecNumber>
    </recommendedName>
    <alternativeName>
        <fullName evidence="11">Glycan polymerase</fullName>
    </alternativeName>
    <alternativeName>
        <fullName evidence="11">Peptidoglycan glycosyltransferase MtgA</fullName>
        <shortName evidence="11">PGT</shortName>
    </alternativeName>
</protein>
<evidence type="ECO:0000259" key="12">
    <source>
        <dbReference type="Pfam" id="PF00912"/>
    </source>
</evidence>
<dbReference type="GO" id="GO:0008360">
    <property type="term" value="P:regulation of cell shape"/>
    <property type="evidence" value="ECO:0007669"/>
    <property type="project" value="UniProtKB-KW"/>
</dbReference>
<dbReference type="NCBIfam" id="TIGR02070">
    <property type="entry name" value="mono_pep_trsgly"/>
    <property type="match status" value="1"/>
</dbReference>
<evidence type="ECO:0000313" key="13">
    <source>
        <dbReference type="EMBL" id="TKW60867.1"/>
    </source>
</evidence>
<evidence type="ECO:0000256" key="7">
    <source>
        <dbReference type="ARBA" id="ARBA00022984"/>
    </source>
</evidence>
<proteinExistence type="inferred from homology"/>
<keyword evidence="6 11" id="KW-0133">Cell shape</keyword>
<accession>A0A6N4R9V9</accession>
<evidence type="ECO:0000256" key="8">
    <source>
        <dbReference type="ARBA" id="ARBA00022989"/>
    </source>
</evidence>
<organism evidence="13 14">
    <name type="scientific">Blastochloris viridis</name>
    <name type="common">Rhodopseudomonas viridis</name>
    <dbReference type="NCBI Taxonomy" id="1079"/>
    <lineage>
        <taxon>Bacteria</taxon>
        <taxon>Pseudomonadati</taxon>
        <taxon>Pseudomonadota</taxon>
        <taxon>Alphaproteobacteria</taxon>
        <taxon>Hyphomicrobiales</taxon>
        <taxon>Blastochloridaceae</taxon>
        <taxon>Blastochloris</taxon>
    </lineage>
</organism>
<keyword evidence="8 11" id="KW-1133">Transmembrane helix</keyword>
<evidence type="ECO:0000256" key="11">
    <source>
        <dbReference type="HAMAP-Rule" id="MF_00766"/>
    </source>
</evidence>
<dbReference type="EMBL" id="VAFM01000002">
    <property type="protein sequence ID" value="TKW60867.1"/>
    <property type="molecule type" value="Genomic_DNA"/>
</dbReference>
<keyword evidence="1 11" id="KW-1003">Cell membrane</keyword>
<dbReference type="InterPro" id="IPR011812">
    <property type="entry name" value="Pep_trsgly"/>
</dbReference>
<dbReference type="InterPro" id="IPR001264">
    <property type="entry name" value="Glyco_trans_51"/>
</dbReference>
<dbReference type="SUPFAM" id="SSF53955">
    <property type="entry name" value="Lysozyme-like"/>
    <property type="match status" value="1"/>
</dbReference>
<evidence type="ECO:0000256" key="1">
    <source>
        <dbReference type="ARBA" id="ARBA00022475"/>
    </source>
</evidence>
<keyword evidence="4 11" id="KW-0808">Transferase</keyword>
<gene>
    <name evidence="11 13" type="primary">mtgA</name>
    <name evidence="13" type="ORF">DI628_08245</name>
</gene>
<dbReference type="Gene3D" id="1.10.3810.10">
    <property type="entry name" value="Biosynthetic peptidoglycan transglycosylase-like"/>
    <property type="match status" value="1"/>
</dbReference>
<dbReference type="EC" id="2.4.99.28" evidence="11"/>
<evidence type="ECO:0000256" key="3">
    <source>
        <dbReference type="ARBA" id="ARBA00022676"/>
    </source>
</evidence>
<evidence type="ECO:0000256" key="4">
    <source>
        <dbReference type="ARBA" id="ARBA00022679"/>
    </source>
</evidence>
<sequence>MSFIQRNPRRSRRTSSAKRSRGRRIWARLGLITLLVLITPIAMAVLFRFVPVPLTPLMMQRLVQGYGYHKDWIPLTQISPHLRHAVVAAEDNIFCSHNGFDWRYLNKAIEQWQEGNASKGGSTISMQVAKNLYLLPVRAAWRKALELPLTALLEAMWPKQRILEVYLNIAEWGPGVYGAEAAAQHHFNTSAKRLTREQSARLAAILPLPLKWSARKPGPYVAARSRQIVRRTYQLGPTYLYCTAPAKS</sequence>
<dbReference type="GO" id="GO:0008955">
    <property type="term" value="F:peptidoglycan glycosyltransferase activity"/>
    <property type="evidence" value="ECO:0007669"/>
    <property type="project" value="UniProtKB-UniRule"/>
</dbReference>